<feature type="binding site" evidence="10">
    <location>
        <position position="289"/>
    </location>
    <ligand>
        <name>ATP</name>
        <dbReference type="ChEBI" id="CHEBI:30616"/>
    </ligand>
</feature>
<evidence type="ECO:0000256" key="3">
    <source>
        <dbReference type="ARBA" id="ARBA00022553"/>
    </source>
</evidence>
<evidence type="ECO:0000259" key="13">
    <source>
        <dbReference type="PROSITE" id="PS51285"/>
    </source>
</evidence>
<evidence type="ECO:0000256" key="2">
    <source>
        <dbReference type="ARBA" id="ARBA00022527"/>
    </source>
</evidence>
<dbReference type="FunFam" id="1.10.510.10:FF:000319">
    <property type="entry name" value="Non-specific serine/threonine protein kinase"/>
    <property type="match status" value="1"/>
</dbReference>
<feature type="region of interest" description="Disordered" evidence="11">
    <location>
        <begin position="1"/>
        <end position="58"/>
    </location>
</feature>
<dbReference type="InterPro" id="IPR017892">
    <property type="entry name" value="Pkinase_C"/>
</dbReference>
<dbReference type="PROSITE" id="PS00107">
    <property type="entry name" value="PROTEIN_KINASE_ATP"/>
    <property type="match status" value="1"/>
</dbReference>
<keyword evidence="3" id="KW-0597">Phosphoprotein</keyword>
<dbReference type="InterPro" id="IPR011009">
    <property type="entry name" value="Kinase-like_dom_sf"/>
</dbReference>
<keyword evidence="5 10" id="KW-0547">Nucleotide-binding</keyword>
<dbReference type="GO" id="GO:0035556">
    <property type="term" value="P:intracellular signal transduction"/>
    <property type="evidence" value="ECO:0007669"/>
    <property type="project" value="TreeGrafter"/>
</dbReference>
<feature type="region of interest" description="Disordered" evidence="11">
    <location>
        <begin position="87"/>
        <end position="168"/>
    </location>
</feature>
<evidence type="ECO:0000313" key="14">
    <source>
        <dbReference type="EMBL" id="KAG5942818.1"/>
    </source>
</evidence>
<evidence type="ECO:0000256" key="9">
    <source>
        <dbReference type="ARBA" id="ARBA00048679"/>
    </source>
</evidence>
<comment type="catalytic activity">
    <reaction evidence="9">
        <text>L-seryl-[protein] + ATP = O-phospho-L-seryl-[protein] + ADP + H(+)</text>
        <dbReference type="Rhea" id="RHEA:17989"/>
        <dbReference type="Rhea" id="RHEA-COMP:9863"/>
        <dbReference type="Rhea" id="RHEA-COMP:11604"/>
        <dbReference type="ChEBI" id="CHEBI:15378"/>
        <dbReference type="ChEBI" id="CHEBI:29999"/>
        <dbReference type="ChEBI" id="CHEBI:30616"/>
        <dbReference type="ChEBI" id="CHEBI:83421"/>
        <dbReference type="ChEBI" id="CHEBI:456216"/>
        <dbReference type="EC" id="2.7.11.1"/>
    </reaction>
</comment>
<dbReference type="GO" id="GO:0005524">
    <property type="term" value="F:ATP binding"/>
    <property type="evidence" value="ECO:0007669"/>
    <property type="project" value="UniProtKB-UniRule"/>
</dbReference>
<evidence type="ECO:0000256" key="1">
    <source>
        <dbReference type="ARBA" id="ARBA00012513"/>
    </source>
</evidence>
<dbReference type="PROSITE" id="PS51285">
    <property type="entry name" value="AGC_KINASE_CTER"/>
    <property type="match status" value="1"/>
</dbReference>
<evidence type="ECO:0000256" key="4">
    <source>
        <dbReference type="ARBA" id="ARBA00022679"/>
    </source>
</evidence>
<dbReference type="CDD" id="cd05600">
    <property type="entry name" value="STKc_Sid2p_like"/>
    <property type="match status" value="1"/>
</dbReference>
<feature type="compositionally biased region" description="Polar residues" evidence="11">
    <location>
        <begin position="17"/>
        <end position="47"/>
    </location>
</feature>
<dbReference type="FunFam" id="1.10.510.10:FF:000141">
    <property type="entry name" value="Non-specific serine/threonine protein kinase"/>
    <property type="match status" value="1"/>
</dbReference>
<evidence type="ECO:0000313" key="15">
    <source>
        <dbReference type="Proteomes" id="UP000706124"/>
    </source>
</evidence>
<dbReference type="SMART" id="SM00133">
    <property type="entry name" value="S_TK_X"/>
    <property type="match status" value="1"/>
</dbReference>
<dbReference type="FunFam" id="3.30.200.20:FF:000109">
    <property type="entry name" value="Non-specific serine/threonine protein kinase"/>
    <property type="match status" value="1"/>
</dbReference>
<evidence type="ECO:0000259" key="12">
    <source>
        <dbReference type="PROSITE" id="PS50011"/>
    </source>
</evidence>
<feature type="domain" description="Protein kinase" evidence="12">
    <location>
        <begin position="260"/>
        <end position="563"/>
    </location>
</feature>
<keyword evidence="6" id="KW-0418">Kinase</keyword>
<name>A0A9P7MFS3_9HYPO</name>
<feature type="domain" description="AGC-kinase C-terminal" evidence="13">
    <location>
        <begin position="564"/>
        <end position="643"/>
    </location>
</feature>
<protein>
    <recommendedName>
        <fullName evidence="1">non-specific serine/threonine protein kinase</fullName>
        <ecNumber evidence="1">2.7.11.1</ecNumber>
    </recommendedName>
</protein>
<dbReference type="EMBL" id="SRPO01000075">
    <property type="protein sequence ID" value="KAG5942818.1"/>
    <property type="molecule type" value="Genomic_DNA"/>
</dbReference>
<gene>
    <name evidence="14" type="ORF">E4U60_007062</name>
</gene>
<comment type="catalytic activity">
    <reaction evidence="8">
        <text>L-threonyl-[protein] + ATP = O-phospho-L-threonyl-[protein] + ADP + H(+)</text>
        <dbReference type="Rhea" id="RHEA:46608"/>
        <dbReference type="Rhea" id="RHEA-COMP:11060"/>
        <dbReference type="Rhea" id="RHEA-COMP:11605"/>
        <dbReference type="ChEBI" id="CHEBI:15378"/>
        <dbReference type="ChEBI" id="CHEBI:30013"/>
        <dbReference type="ChEBI" id="CHEBI:30616"/>
        <dbReference type="ChEBI" id="CHEBI:61977"/>
        <dbReference type="ChEBI" id="CHEBI:456216"/>
        <dbReference type="EC" id="2.7.11.1"/>
    </reaction>
</comment>
<evidence type="ECO:0000256" key="10">
    <source>
        <dbReference type="PROSITE-ProRule" id="PRU10141"/>
    </source>
</evidence>
<dbReference type="Proteomes" id="UP000706124">
    <property type="component" value="Unassembled WGS sequence"/>
</dbReference>
<evidence type="ECO:0000256" key="11">
    <source>
        <dbReference type="SAM" id="MobiDB-lite"/>
    </source>
</evidence>
<feature type="compositionally biased region" description="Polar residues" evidence="11">
    <location>
        <begin position="1"/>
        <end position="10"/>
    </location>
</feature>
<keyword evidence="4" id="KW-0808">Transferase</keyword>
<evidence type="ECO:0000256" key="6">
    <source>
        <dbReference type="ARBA" id="ARBA00022777"/>
    </source>
</evidence>
<dbReference type="CDD" id="cd21776">
    <property type="entry name" value="MobB_Sid2p-like"/>
    <property type="match status" value="1"/>
</dbReference>
<evidence type="ECO:0000256" key="8">
    <source>
        <dbReference type="ARBA" id="ARBA00047899"/>
    </source>
</evidence>
<organism evidence="14 15">
    <name type="scientific">Claviceps pazoutovae</name>
    <dbReference type="NCBI Taxonomy" id="1649127"/>
    <lineage>
        <taxon>Eukaryota</taxon>
        <taxon>Fungi</taxon>
        <taxon>Dikarya</taxon>
        <taxon>Ascomycota</taxon>
        <taxon>Pezizomycotina</taxon>
        <taxon>Sordariomycetes</taxon>
        <taxon>Hypocreomycetidae</taxon>
        <taxon>Hypocreales</taxon>
        <taxon>Clavicipitaceae</taxon>
        <taxon>Claviceps</taxon>
    </lineage>
</organism>
<dbReference type="PROSITE" id="PS00108">
    <property type="entry name" value="PROTEIN_KINASE_ST"/>
    <property type="match status" value="1"/>
</dbReference>
<dbReference type="InterPro" id="IPR050236">
    <property type="entry name" value="Ser_Thr_kinase_AGC"/>
</dbReference>
<keyword evidence="2" id="KW-0723">Serine/threonine-protein kinase</keyword>
<dbReference type="Pfam" id="PF00433">
    <property type="entry name" value="Pkinase_C"/>
    <property type="match status" value="1"/>
</dbReference>
<evidence type="ECO:0000256" key="7">
    <source>
        <dbReference type="ARBA" id="ARBA00022840"/>
    </source>
</evidence>
<dbReference type="Pfam" id="PF00069">
    <property type="entry name" value="Pkinase"/>
    <property type="match status" value="2"/>
</dbReference>
<dbReference type="InterPro" id="IPR017441">
    <property type="entry name" value="Protein_kinase_ATP_BS"/>
</dbReference>
<feature type="region of interest" description="Disordered" evidence="11">
    <location>
        <begin position="637"/>
        <end position="662"/>
    </location>
</feature>
<keyword evidence="15" id="KW-1185">Reference proteome</keyword>
<dbReference type="OrthoDB" id="18472at2759"/>
<dbReference type="SMART" id="SM00220">
    <property type="entry name" value="S_TKc"/>
    <property type="match status" value="1"/>
</dbReference>
<dbReference type="PANTHER" id="PTHR24356">
    <property type="entry name" value="SERINE/THREONINE-PROTEIN KINASE"/>
    <property type="match status" value="1"/>
</dbReference>
<comment type="caution">
    <text evidence="14">The sequence shown here is derived from an EMBL/GenBank/DDBJ whole genome shotgun (WGS) entry which is preliminary data.</text>
</comment>
<reference evidence="14 15" key="1">
    <citation type="journal article" date="2020" name="bioRxiv">
        <title>Whole genome comparisons of ergot fungi reveals the divergence and evolution of species within the genus Claviceps are the result of varying mechanisms driving genome evolution and host range expansion.</title>
        <authorList>
            <person name="Wyka S.A."/>
            <person name="Mondo S.J."/>
            <person name="Liu M."/>
            <person name="Dettman J."/>
            <person name="Nalam V."/>
            <person name="Broders K.D."/>
        </authorList>
    </citation>
    <scope>NUCLEOTIDE SEQUENCE [LARGE SCALE GENOMIC DNA]</scope>
    <source>
        <strain evidence="14 15">CCC 1485</strain>
    </source>
</reference>
<accession>A0A9P7MFS3</accession>
<keyword evidence="7 10" id="KW-0067">ATP-binding</keyword>
<dbReference type="SUPFAM" id="SSF56112">
    <property type="entry name" value="Protein kinase-like (PK-like)"/>
    <property type="match status" value="1"/>
</dbReference>
<proteinExistence type="predicted"/>
<dbReference type="GO" id="GO:0005816">
    <property type="term" value="C:spindle pole body"/>
    <property type="evidence" value="ECO:0007669"/>
    <property type="project" value="TreeGrafter"/>
</dbReference>
<dbReference type="Gene3D" id="3.30.200.20">
    <property type="entry name" value="Phosphorylase Kinase, domain 1"/>
    <property type="match status" value="2"/>
</dbReference>
<dbReference type="PANTHER" id="PTHR24356:SF417">
    <property type="entry name" value="CELL CYCLE PROTEIN KINASE DBF2-RELATED"/>
    <property type="match status" value="1"/>
</dbReference>
<sequence>MSSFMSNFFQSRDKSSGDTSARPTTPTKKGNDSFINPTSTPQGSPSKKTIPPGAHDLPTAFESALTLNSAGFDAPIKLARPQSVIAPLSPGRANAQPREEPSIEQSVIHKSASPTSPLKRQGQENRPPAPRLGLAELPAQHNHAARSRQQLYEPRERPTTSHGHKKFNTSRGLTAEERLLLQKPGVKRLVNVTQLYFLDYYFDLLTYVGSRQNRLAAFKAEYPAPPETDEQTHNQMWTKYAGRERANLRKRRVRLRQGDFQILTQVGQGGYGQVYLAQKKDTREVCALKVMSKKLLFKLDEIRHVLTERDILTTAQSDWLVRLLYSFQDDKSIYLAMEYVPGGDFRTLLNNTGVLSNRHARFYIAEMFCAVNALHELGYIHRDLKPENFLVDSTGHVKLTDFGLAAGVLAPSRIESMRIKLEEASETSVPFGKPMDQRTVAERRESYRNMRQNDVNYAKSIVGSPDYMAPEVLRGEEYDYTVDYWSLGCMLFEALTGFPPFAGAAPDETWRNLKHWKEVLKRPVWEDPNYFLSNRTWNFITTCINSRARRFSNIQDIYGHQYFAEVDWETLRQTRAPFVPELDSETDAGYFDDFSNEADMAKYKEVHEKQQAMETLADRDDEMSKSLFVGFTFRHRKPATEDGGSPRKRIPVSENETFGTML</sequence>
<evidence type="ECO:0000256" key="5">
    <source>
        <dbReference type="ARBA" id="ARBA00022741"/>
    </source>
</evidence>
<dbReference type="Gene3D" id="1.10.510.10">
    <property type="entry name" value="Transferase(Phosphotransferase) domain 1"/>
    <property type="match status" value="2"/>
</dbReference>
<dbReference type="EC" id="2.7.11.1" evidence="1"/>
<dbReference type="InterPro" id="IPR000961">
    <property type="entry name" value="AGC-kinase_C"/>
</dbReference>
<dbReference type="InterPro" id="IPR008271">
    <property type="entry name" value="Ser/Thr_kinase_AS"/>
</dbReference>
<dbReference type="AlphaFoldDB" id="A0A9P7MFS3"/>
<dbReference type="GO" id="GO:0004674">
    <property type="term" value="F:protein serine/threonine kinase activity"/>
    <property type="evidence" value="ECO:0007669"/>
    <property type="project" value="UniProtKB-KW"/>
</dbReference>
<dbReference type="PROSITE" id="PS50011">
    <property type="entry name" value="PROTEIN_KINASE_DOM"/>
    <property type="match status" value="1"/>
</dbReference>
<dbReference type="InterPro" id="IPR000719">
    <property type="entry name" value="Prot_kinase_dom"/>
</dbReference>